<reference evidence="1 2" key="1">
    <citation type="journal article" date="2006" name="Science">
        <title>The genome of black cottonwood, Populus trichocarpa (Torr. &amp; Gray).</title>
        <authorList>
            <person name="Tuskan G.A."/>
            <person name="Difazio S."/>
            <person name="Jansson S."/>
            <person name="Bohlmann J."/>
            <person name="Grigoriev I."/>
            <person name="Hellsten U."/>
            <person name="Putnam N."/>
            <person name="Ralph S."/>
            <person name="Rombauts S."/>
            <person name="Salamov A."/>
            <person name="Schein J."/>
            <person name="Sterck L."/>
            <person name="Aerts A."/>
            <person name="Bhalerao R.R."/>
            <person name="Bhalerao R.P."/>
            <person name="Blaudez D."/>
            <person name="Boerjan W."/>
            <person name="Brun A."/>
            <person name="Brunner A."/>
            <person name="Busov V."/>
            <person name="Campbell M."/>
            <person name="Carlson J."/>
            <person name="Chalot M."/>
            <person name="Chapman J."/>
            <person name="Chen G.L."/>
            <person name="Cooper D."/>
            <person name="Coutinho P.M."/>
            <person name="Couturier J."/>
            <person name="Covert S."/>
            <person name="Cronk Q."/>
            <person name="Cunningham R."/>
            <person name="Davis J."/>
            <person name="Degroeve S."/>
            <person name="Dejardin A."/>
            <person name="Depamphilis C."/>
            <person name="Detter J."/>
            <person name="Dirks B."/>
            <person name="Dubchak I."/>
            <person name="Duplessis S."/>
            <person name="Ehlting J."/>
            <person name="Ellis B."/>
            <person name="Gendler K."/>
            <person name="Goodstein D."/>
            <person name="Gribskov M."/>
            <person name="Grimwood J."/>
            <person name="Groover A."/>
            <person name="Gunter L."/>
            <person name="Hamberger B."/>
            <person name="Heinze B."/>
            <person name="Helariutta Y."/>
            <person name="Henrissat B."/>
            <person name="Holligan D."/>
            <person name="Holt R."/>
            <person name="Huang W."/>
            <person name="Islam-Faridi N."/>
            <person name="Jones S."/>
            <person name="Jones-Rhoades M."/>
            <person name="Jorgensen R."/>
            <person name="Joshi C."/>
            <person name="Kangasjarvi J."/>
            <person name="Karlsson J."/>
            <person name="Kelleher C."/>
            <person name="Kirkpatrick R."/>
            <person name="Kirst M."/>
            <person name="Kohler A."/>
            <person name="Kalluri U."/>
            <person name="Larimer F."/>
            <person name="Leebens-Mack J."/>
            <person name="Leple J.C."/>
            <person name="Locascio P."/>
            <person name="Lou Y."/>
            <person name="Lucas S."/>
            <person name="Martin F."/>
            <person name="Montanini B."/>
            <person name="Napoli C."/>
            <person name="Nelson D.R."/>
            <person name="Nelson C."/>
            <person name="Nieminen K."/>
            <person name="Nilsson O."/>
            <person name="Pereda V."/>
            <person name="Peter G."/>
            <person name="Philippe R."/>
            <person name="Pilate G."/>
            <person name="Poliakov A."/>
            <person name="Razumovskaya J."/>
            <person name="Richardson P."/>
            <person name="Rinaldi C."/>
            <person name="Ritland K."/>
            <person name="Rouze P."/>
            <person name="Ryaboy D."/>
            <person name="Schmutz J."/>
            <person name="Schrader J."/>
            <person name="Segerman B."/>
            <person name="Shin H."/>
            <person name="Siddiqui A."/>
            <person name="Sterky F."/>
            <person name="Terry A."/>
            <person name="Tsai C.J."/>
            <person name="Uberbacher E."/>
            <person name="Unneberg P."/>
            <person name="Vahala J."/>
            <person name="Wall K."/>
            <person name="Wessler S."/>
            <person name="Yang G."/>
            <person name="Yin T."/>
            <person name="Douglas C."/>
            <person name="Marra M."/>
            <person name="Sandberg G."/>
            <person name="Van de Peer Y."/>
            <person name="Rokhsar D."/>
        </authorList>
    </citation>
    <scope>NUCLEOTIDE SEQUENCE [LARGE SCALE GENOMIC DNA]</scope>
    <source>
        <strain evidence="2">cv. Nisqually</strain>
    </source>
</reference>
<organism evidence="1 2">
    <name type="scientific">Populus trichocarpa</name>
    <name type="common">Western balsam poplar</name>
    <name type="synonym">Populus balsamifera subsp. trichocarpa</name>
    <dbReference type="NCBI Taxonomy" id="3694"/>
    <lineage>
        <taxon>Eukaryota</taxon>
        <taxon>Viridiplantae</taxon>
        <taxon>Streptophyta</taxon>
        <taxon>Embryophyta</taxon>
        <taxon>Tracheophyta</taxon>
        <taxon>Spermatophyta</taxon>
        <taxon>Magnoliopsida</taxon>
        <taxon>eudicotyledons</taxon>
        <taxon>Gunneridae</taxon>
        <taxon>Pentapetalae</taxon>
        <taxon>rosids</taxon>
        <taxon>fabids</taxon>
        <taxon>Malpighiales</taxon>
        <taxon>Salicaceae</taxon>
        <taxon>Saliceae</taxon>
        <taxon>Populus</taxon>
    </lineage>
</organism>
<name>A0ACC0RU64_POPTR</name>
<sequence length="70" mass="7688">MQYCTPIQEGGECFLPTVIRAHAAFAMNACYQGTGKNDFDCDFETGAISTVDPSCEYILKTSVHAVDYLQ</sequence>
<proteinExistence type="predicted"/>
<evidence type="ECO:0000313" key="1">
    <source>
        <dbReference type="EMBL" id="KAI9380803.1"/>
    </source>
</evidence>
<dbReference type="EMBL" id="CM009304">
    <property type="protein sequence ID" value="KAI9380803.1"/>
    <property type="molecule type" value="Genomic_DNA"/>
</dbReference>
<gene>
    <name evidence="1" type="ORF">POPTR_015G010150v4</name>
</gene>
<keyword evidence="2" id="KW-1185">Reference proteome</keyword>
<evidence type="ECO:0000313" key="2">
    <source>
        <dbReference type="Proteomes" id="UP000006729"/>
    </source>
</evidence>
<comment type="caution">
    <text evidence="1">The sequence shown here is derived from an EMBL/GenBank/DDBJ whole genome shotgun (WGS) entry which is preliminary data.</text>
</comment>
<accession>A0ACC0RU64</accession>
<protein>
    <submittedName>
        <fullName evidence="1">Uncharacterized protein</fullName>
    </submittedName>
</protein>
<dbReference type="Proteomes" id="UP000006729">
    <property type="component" value="Chromosome 15"/>
</dbReference>